<dbReference type="RefSeq" id="WP_181552044.1">
    <property type="nucleotide sequence ID" value="NZ_JACDUS010000009.1"/>
</dbReference>
<accession>A0A7W0HLJ7</accession>
<organism evidence="1 2">
    <name type="scientific">Desulfosalsimonas propionicica</name>
    <dbReference type="NCBI Taxonomy" id="332175"/>
    <lineage>
        <taxon>Bacteria</taxon>
        <taxon>Pseudomonadati</taxon>
        <taxon>Thermodesulfobacteriota</taxon>
        <taxon>Desulfobacteria</taxon>
        <taxon>Desulfobacterales</taxon>
        <taxon>Desulfosalsimonadaceae</taxon>
        <taxon>Desulfosalsimonas</taxon>
    </lineage>
</organism>
<dbReference type="SUPFAM" id="SSF55594">
    <property type="entry name" value="HPr-like"/>
    <property type="match status" value="1"/>
</dbReference>
<dbReference type="EMBL" id="JACDUS010000009">
    <property type="protein sequence ID" value="MBA2882409.1"/>
    <property type="molecule type" value="Genomic_DNA"/>
</dbReference>
<reference evidence="1 2" key="1">
    <citation type="submission" date="2020-07" db="EMBL/GenBank/DDBJ databases">
        <title>Genomic Encyclopedia of Type Strains, Phase IV (KMG-IV): sequencing the most valuable type-strain genomes for metagenomic binning, comparative biology and taxonomic classification.</title>
        <authorList>
            <person name="Goeker M."/>
        </authorList>
    </citation>
    <scope>NUCLEOTIDE SEQUENCE [LARGE SCALE GENOMIC DNA]</scope>
    <source>
        <strain evidence="1 2">DSM 17721</strain>
    </source>
</reference>
<evidence type="ECO:0000313" key="2">
    <source>
        <dbReference type="Proteomes" id="UP000525298"/>
    </source>
</evidence>
<dbReference type="Proteomes" id="UP000525298">
    <property type="component" value="Unassembled WGS sequence"/>
</dbReference>
<comment type="caution">
    <text evidence="1">The sequence shown here is derived from an EMBL/GenBank/DDBJ whole genome shotgun (WGS) entry which is preliminary data.</text>
</comment>
<dbReference type="InterPro" id="IPR035895">
    <property type="entry name" value="HPr-like_sf"/>
</dbReference>
<dbReference type="AlphaFoldDB" id="A0A7W0HLJ7"/>
<protein>
    <submittedName>
        <fullName evidence="1">Phosphotransferase system HPr-like phosphotransfer protein</fullName>
    </submittedName>
</protein>
<proteinExistence type="predicted"/>
<sequence length="439" mass="50693">MEIDAANGLCDLSFGERVRFYSHNYMRCLMFIRTCTRPEQSFTKSLYSKLITSSHLLEDFLDFHGAKNNADWYYYREMTAAVRHLSLAGYTQKHVLNRLVFYDIDVKEDFRAYGEIVLSFINGSLSNLAPAILEEASRLGIAEPAEGGYPETNFPGVSSGEMLDYNIYDEDKDQQRNQIVRVANEFLSIADDFDTYEFYEVYDRDGLKALVPEKVNEVEIRRFEMLVHNLQSSFDSYVIQGGFRYGNRGLKQFRSYFSVIFHLLQIMGRLLHFYERHLIEVGYKNIYRVVRRQLCELVDPDRLLDCTINYGLYYVNHYFASGRDEAREILKENVEKGAIQVPIPKDLGFHCRPSLLVAKVVQRYGGQVDLVVDDHRFDASSVLDIQWAGGMIQKEGIKEVSFEGDVRALKDIEVLAGVNYGEDRMGKGIPLPKSLKYLR</sequence>
<evidence type="ECO:0000313" key="1">
    <source>
        <dbReference type="EMBL" id="MBA2882409.1"/>
    </source>
</evidence>
<name>A0A7W0HLJ7_9BACT</name>
<keyword evidence="1" id="KW-0808">Transferase</keyword>
<keyword evidence="2" id="KW-1185">Reference proteome</keyword>
<dbReference type="GO" id="GO:0016740">
    <property type="term" value="F:transferase activity"/>
    <property type="evidence" value="ECO:0007669"/>
    <property type="project" value="UniProtKB-KW"/>
</dbReference>
<gene>
    <name evidence="1" type="ORF">HNR65_002756</name>
</gene>